<dbReference type="InterPro" id="IPR057727">
    <property type="entry name" value="WCX_dom"/>
</dbReference>
<gene>
    <name evidence="3" type="ORF">K9S39_18510</name>
</gene>
<dbReference type="Proteomes" id="UP000830115">
    <property type="component" value="Chromosome"/>
</dbReference>
<organism evidence="3 4">
    <name type="scientific">Streptomyces halobius</name>
    <dbReference type="NCBI Taxonomy" id="2879846"/>
    <lineage>
        <taxon>Bacteria</taxon>
        <taxon>Bacillati</taxon>
        <taxon>Actinomycetota</taxon>
        <taxon>Actinomycetes</taxon>
        <taxon>Kitasatosporales</taxon>
        <taxon>Streptomycetaceae</taxon>
        <taxon>Streptomyces</taxon>
    </lineage>
</organism>
<name>A0ABY4M725_9ACTN</name>
<evidence type="ECO:0000256" key="1">
    <source>
        <dbReference type="SAM" id="MobiDB-lite"/>
    </source>
</evidence>
<keyword evidence="4" id="KW-1185">Reference proteome</keyword>
<evidence type="ECO:0000259" key="2">
    <source>
        <dbReference type="Pfam" id="PF25583"/>
    </source>
</evidence>
<dbReference type="Pfam" id="PF25583">
    <property type="entry name" value="WCX"/>
    <property type="match status" value="1"/>
</dbReference>
<sequence>MTARIRRDRLDLAGRILGPALTDPPRTGDAAHEADEEDEANDPTEAHEGEDTPSGATTPTDWATLHLAYPVLDAVRQLRQFGDSLEVLDPPEARQALARAAAAIADVYATDAAAPDPTVSPGA</sequence>
<evidence type="ECO:0000313" key="3">
    <source>
        <dbReference type="EMBL" id="UQA93579.1"/>
    </source>
</evidence>
<proteinExistence type="predicted"/>
<evidence type="ECO:0000313" key="4">
    <source>
        <dbReference type="Proteomes" id="UP000830115"/>
    </source>
</evidence>
<protein>
    <submittedName>
        <fullName evidence="3">WYL domain-containing protein</fullName>
    </submittedName>
</protein>
<feature type="region of interest" description="Disordered" evidence="1">
    <location>
        <begin position="14"/>
        <end position="61"/>
    </location>
</feature>
<accession>A0ABY4M725</accession>
<dbReference type="RefSeq" id="WP_248864456.1">
    <property type="nucleotide sequence ID" value="NZ_CP086322.1"/>
</dbReference>
<feature type="domain" description="WCX" evidence="2">
    <location>
        <begin position="57"/>
        <end position="105"/>
    </location>
</feature>
<reference evidence="3" key="1">
    <citation type="submission" date="2021-10" db="EMBL/GenBank/DDBJ databases">
        <title>Streptomyces nigrumlapis sp.nov.,an antimicrobial producing actinobacterium isolated from Black Gobi rocks.</title>
        <authorList>
            <person name="Wen Y."/>
            <person name="Zhang W."/>
            <person name="Liu X.G."/>
        </authorList>
    </citation>
    <scope>NUCLEOTIDE SEQUENCE</scope>
    <source>
        <strain evidence="3">ST13-2-2</strain>
    </source>
</reference>
<dbReference type="EMBL" id="CP086322">
    <property type="protein sequence ID" value="UQA93579.1"/>
    <property type="molecule type" value="Genomic_DNA"/>
</dbReference>